<feature type="compositionally biased region" description="Low complexity" evidence="1">
    <location>
        <begin position="13"/>
        <end position="42"/>
    </location>
</feature>
<accession>A0A0L0EZN7</accession>
<gene>
    <name evidence="2" type="ORF">SARC_18178</name>
</gene>
<feature type="region of interest" description="Disordered" evidence="1">
    <location>
        <begin position="11"/>
        <end position="42"/>
    </location>
</feature>
<feature type="non-terminal residue" evidence="2">
    <location>
        <position position="87"/>
    </location>
</feature>
<dbReference type="RefSeq" id="XP_014143215.1">
    <property type="nucleotide sequence ID" value="XM_014287740.1"/>
</dbReference>
<keyword evidence="3" id="KW-1185">Reference proteome</keyword>
<proteinExistence type="predicted"/>
<organism evidence="2 3">
    <name type="scientific">Sphaeroforma arctica JP610</name>
    <dbReference type="NCBI Taxonomy" id="667725"/>
    <lineage>
        <taxon>Eukaryota</taxon>
        <taxon>Ichthyosporea</taxon>
        <taxon>Ichthyophonida</taxon>
        <taxon>Sphaeroforma</taxon>
    </lineage>
</organism>
<name>A0A0L0EZN7_9EUKA</name>
<dbReference type="EMBL" id="KQ255895">
    <property type="protein sequence ID" value="KNC69313.1"/>
    <property type="molecule type" value="Genomic_DNA"/>
</dbReference>
<evidence type="ECO:0000256" key="1">
    <source>
        <dbReference type="SAM" id="MobiDB-lite"/>
    </source>
</evidence>
<evidence type="ECO:0000313" key="3">
    <source>
        <dbReference type="Proteomes" id="UP000054560"/>
    </source>
</evidence>
<dbReference type="AlphaFoldDB" id="A0A0L0EZN7"/>
<protein>
    <submittedName>
        <fullName evidence="2">Uncharacterized protein</fullName>
    </submittedName>
</protein>
<sequence length="87" mass="9024">MLVGIHHVVMYEGTTADTPADPTTTSTDTGTTNATATATNTNSTKTDAANQALTKKLIALEKDLTQNLKYTGTTNAPGPLQVEANST</sequence>
<reference evidence="2 3" key="1">
    <citation type="submission" date="2011-02" db="EMBL/GenBank/DDBJ databases">
        <title>The Genome Sequence of Sphaeroforma arctica JP610.</title>
        <authorList>
            <consortium name="The Broad Institute Genome Sequencing Platform"/>
            <person name="Russ C."/>
            <person name="Cuomo C."/>
            <person name="Young S.K."/>
            <person name="Zeng Q."/>
            <person name="Gargeya S."/>
            <person name="Alvarado L."/>
            <person name="Berlin A."/>
            <person name="Chapman S.B."/>
            <person name="Chen Z."/>
            <person name="Freedman E."/>
            <person name="Gellesch M."/>
            <person name="Goldberg J."/>
            <person name="Griggs A."/>
            <person name="Gujja S."/>
            <person name="Heilman E."/>
            <person name="Heiman D."/>
            <person name="Howarth C."/>
            <person name="Mehta T."/>
            <person name="Neiman D."/>
            <person name="Pearson M."/>
            <person name="Roberts A."/>
            <person name="Saif S."/>
            <person name="Shea T."/>
            <person name="Shenoy N."/>
            <person name="Sisk P."/>
            <person name="Stolte C."/>
            <person name="Sykes S."/>
            <person name="White J."/>
            <person name="Yandava C."/>
            <person name="Burger G."/>
            <person name="Gray M.W."/>
            <person name="Holland P.W.H."/>
            <person name="King N."/>
            <person name="Lang F.B.F."/>
            <person name="Roger A.J."/>
            <person name="Ruiz-Trillo I."/>
            <person name="Haas B."/>
            <person name="Nusbaum C."/>
            <person name="Birren B."/>
        </authorList>
    </citation>
    <scope>NUCLEOTIDE SEQUENCE [LARGE SCALE GENOMIC DNA]</scope>
    <source>
        <strain evidence="2 3">JP610</strain>
    </source>
</reference>
<dbReference type="GeneID" id="25918682"/>
<evidence type="ECO:0000313" key="2">
    <source>
        <dbReference type="EMBL" id="KNC69313.1"/>
    </source>
</evidence>
<dbReference type="Proteomes" id="UP000054560">
    <property type="component" value="Unassembled WGS sequence"/>
</dbReference>